<accession>A0A6P3XYI5</accession>
<keyword evidence="4 6" id="KW-1133">Transmembrane helix</keyword>
<feature type="transmembrane region" description="Helical" evidence="6">
    <location>
        <begin position="127"/>
        <end position="149"/>
    </location>
</feature>
<keyword evidence="6" id="KW-0807">Transducer</keyword>
<dbReference type="GeneID" id="106748733"/>
<sequence length="505" mass="58192">MKLFKAPKCLSDAVAPLVILNYLAGLRIFEYPRGKLRVAPSLIYLLLLLGIFVKSEYAEYNFYRQIKLLKLEYFLFEFTIFVNTFVIMYEMALGYFYTKTINACYRKAAQIDETLRQLGSVFNYSEVYLLTIGVVIVWFTCILFTAIWMAQDMRTDLPTMIWIIVTQIYIINITFSLIFEFSIFVRYLQTRFKLINELLSECAAISTTPGKKLDLFATNDYAKIIGDKQHQNVLPMKTLLQLNRLQSRVRTSVSGERNIVRSQTRSCLRSQVQNHLQMEPQGQSSNQFRDSNSAQRSVTTVECRRRTHSLQTIRQVHLELCKVLRMLCTSFGVQISSEIGTSIMFIVGFLYNLYILWFQRRQGATGLSMLDEASVAITFTILETLKIILINHVCKYATNEGKKTSEIIHEIYGCCSDTDIREEILQFGLQISQSPVEFFTYGVFLNYQLLGSVRRFALEICVTCNSQSKNASDDLCFALLLSAESERCDDLSGYHDTDEHLSRVE</sequence>
<feature type="transmembrane region" description="Helical" evidence="6">
    <location>
        <begin position="339"/>
        <end position="358"/>
    </location>
</feature>
<feature type="transmembrane region" description="Helical" evidence="6">
    <location>
        <begin position="13"/>
        <end position="29"/>
    </location>
</feature>
<feature type="transmembrane region" description="Helical" evidence="6">
    <location>
        <begin position="36"/>
        <end position="53"/>
    </location>
</feature>
<feature type="transmembrane region" description="Helical" evidence="6">
    <location>
        <begin position="161"/>
        <end position="185"/>
    </location>
</feature>
<gene>
    <name evidence="8" type="primary">LOC106748733</name>
</gene>
<keyword evidence="7" id="KW-1185">Reference proteome</keyword>
<evidence type="ECO:0000313" key="8">
    <source>
        <dbReference type="RefSeq" id="XP_014483049.1"/>
    </source>
</evidence>
<dbReference type="AlphaFoldDB" id="A0A6P3XYI5"/>
<comment type="function">
    <text evidence="6">Gustatory receptor which mediates acceptance or avoidance behavior, depending on its substrates.</text>
</comment>
<evidence type="ECO:0000256" key="1">
    <source>
        <dbReference type="ARBA" id="ARBA00004651"/>
    </source>
</evidence>
<keyword evidence="5 6" id="KW-0472">Membrane</keyword>
<comment type="caution">
    <text evidence="6">Lacks conserved residue(s) required for the propagation of feature annotation.</text>
</comment>
<dbReference type="GO" id="GO:0050909">
    <property type="term" value="P:sensory perception of taste"/>
    <property type="evidence" value="ECO:0007669"/>
    <property type="project" value="InterPro"/>
</dbReference>
<dbReference type="GO" id="GO:0007165">
    <property type="term" value="P:signal transduction"/>
    <property type="evidence" value="ECO:0007669"/>
    <property type="project" value="UniProtKB-KW"/>
</dbReference>
<proteinExistence type="inferred from homology"/>
<evidence type="ECO:0000256" key="6">
    <source>
        <dbReference type="RuleBase" id="RU363108"/>
    </source>
</evidence>
<reference evidence="8" key="1">
    <citation type="submission" date="2025-08" db="UniProtKB">
        <authorList>
            <consortium name="RefSeq"/>
        </authorList>
    </citation>
    <scope>IDENTIFICATION</scope>
</reference>
<dbReference type="Pfam" id="PF08395">
    <property type="entry name" value="7tm_7"/>
    <property type="match status" value="2"/>
</dbReference>
<keyword evidence="6" id="KW-0675">Receptor</keyword>
<keyword evidence="3 6" id="KW-0812">Transmembrane</keyword>
<keyword evidence="2 6" id="KW-1003">Cell membrane</keyword>
<dbReference type="InterPro" id="IPR013604">
    <property type="entry name" value="7TM_chemorcpt"/>
</dbReference>
<name>A0A6P3XYI5_DINQU</name>
<evidence type="ECO:0000256" key="5">
    <source>
        <dbReference type="ARBA" id="ARBA00023136"/>
    </source>
</evidence>
<feature type="transmembrane region" description="Helical" evidence="6">
    <location>
        <begin position="73"/>
        <end position="97"/>
    </location>
</feature>
<organism evidence="7 8">
    <name type="scientific">Dinoponera quadriceps</name>
    <name type="common">South American ant</name>
    <dbReference type="NCBI Taxonomy" id="609295"/>
    <lineage>
        <taxon>Eukaryota</taxon>
        <taxon>Metazoa</taxon>
        <taxon>Ecdysozoa</taxon>
        <taxon>Arthropoda</taxon>
        <taxon>Hexapoda</taxon>
        <taxon>Insecta</taxon>
        <taxon>Pterygota</taxon>
        <taxon>Neoptera</taxon>
        <taxon>Endopterygota</taxon>
        <taxon>Hymenoptera</taxon>
        <taxon>Apocrita</taxon>
        <taxon>Aculeata</taxon>
        <taxon>Formicoidea</taxon>
        <taxon>Formicidae</taxon>
        <taxon>Ponerinae</taxon>
        <taxon>Ponerini</taxon>
        <taxon>Dinoponera</taxon>
    </lineage>
</organism>
<dbReference type="Proteomes" id="UP000515204">
    <property type="component" value="Unplaced"/>
</dbReference>
<comment type="subcellular location">
    <subcellularLocation>
        <location evidence="1 6">Cell membrane</location>
        <topology evidence="1 6">Multi-pass membrane protein</topology>
    </subcellularLocation>
</comment>
<evidence type="ECO:0000256" key="2">
    <source>
        <dbReference type="ARBA" id="ARBA00022475"/>
    </source>
</evidence>
<protein>
    <recommendedName>
        <fullName evidence="6">Gustatory receptor</fullName>
    </recommendedName>
</protein>
<comment type="similarity">
    <text evidence="6">Belongs to the insect chemoreceptor superfamily. Gustatory receptor (GR) family.</text>
</comment>
<evidence type="ECO:0000256" key="3">
    <source>
        <dbReference type="ARBA" id="ARBA00022692"/>
    </source>
</evidence>
<evidence type="ECO:0000256" key="4">
    <source>
        <dbReference type="ARBA" id="ARBA00022989"/>
    </source>
</evidence>
<evidence type="ECO:0000313" key="7">
    <source>
        <dbReference type="Proteomes" id="UP000515204"/>
    </source>
</evidence>
<dbReference type="OrthoDB" id="7547218at2759"/>
<dbReference type="RefSeq" id="XP_014483049.1">
    <property type="nucleotide sequence ID" value="XM_014627563.1"/>
</dbReference>
<dbReference type="GO" id="GO:0005886">
    <property type="term" value="C:plasma membrane"/>
    <property type="evidence" value="ECO:0007669"/>
    <property type="project" value="UniProtKB-SubCell"/>
</dbReference>
<dbReference type="KEGG" id="dqu:106748733"/>